<evidence type="ECO:0000256" key="2">
    <source>
        <dbReference type="ARBA" id="ARBA00023002"/>
    </source>
</evidence>
<dbReference type="PRINTS" id="PR00081">
    <property type="entry name" value="GDHRDH"/>
</dbReference>
<protein>
    <submittedName>
        <fullName evidence="3">Putative short-chain dehydrogenase</fullName>
    </submittedName>
</protein>
<dbReference type="InterPro" id="IPR036291">
    <property type="entry name" value="NAD(P)-bd_dom_sf"/>
</dbReference>
<dbReference type="PANTHER" id="PTHR42901:SF1">
    <property type="entry name" value="ALCOHOL DEHYDROGENASE"/>
    <property type="match status" value="1"/>
</dbReference>
<comment type="similarity">
    <text evidence="1">Belongs to the short-chain dehydrogenases/reductases (SDR) family.</text>
</comment>
<keyword evidence="4" id="KW-1185">Reference proteome</keyword>
<dbReference type="Pfam" id="PF00106">
    <property type="entry name" value="adh_short"/>
    <property type="match status" value="1"/>
</dbReference>
<dbReference type="OrthoDB" id="1933717at2759"/>
<organism evidence="3 4">
    <name type="scientific">Glonium stellatum</name>
    <dbReference type="NCBI Taxonomy" id="574774"/>
    <lineage>
        <taxon>Eukaryota</taxon>
        <taxon>Fungi</taxon>
        <taxon>Dikarya</taxon>
        <taxon>Ascomycota</taxon>
        <taxon>Pezizomycotina</taxon>
        <taxon>Dothideomycetes</taxon>
        <taxon>Pleosporomycetidae</taxon>
        <taxon>Gloniales</taxon>
        <taxon>Gloniaceae</taxon>
        <taxon>Glonium</taxon>
    </lineage>
</organism>
<name>A0A8E2F289_9PEZI</name>
<dbReference type="InterPro" id="IPR002347">
    <property type="entry name" value="SDR_fam"/>
</dbReference>
<dbReference type="Proteomes" id="UP000250140">
    <property type="component" value="Unassembled WGS sequence"/>
</dbReference>
<dbReference type="CDD" id="cd05233">
    <property type="entry name" value="SDR_c"/>
    <property type="match status" value="1"/>
</dbReference>
<reference evidence="3 4" key="1">
    <citation type="journal article" date="2016" name="Nat. Commun.">
        <title>Ectomycorrhizal ecology is imprinted in the genome of the dominant symbiotic fungus Cenococcum geophilum.</title>
        <authorList>
            <consortium name="DOE Joint Genome Institute"/>
            <person name="Peter M."/>
            <person name="Kohler A."/>
            <person name="Ohm R.A."/>
            <person name="Kuo A."/>
            <person name="Krutzmann J."/>
            <person name="Morin E."/>
            <person name="Arend M."/>
            <person name="Barry K.W."/>
            <person name="Binder M."/>
            <person name="Choi C."/>
            <person name="Clum A."/>
            <person name="Copeland A."/>
            <person name="Grisel N."/>
            <person name="Haridas S."/>
            <person name="Kipfer T."/>
            <person name="LaButti K."/>
            <person name="Lindquist E."/>
            <person name="Lipzen A."/>
            <person name="Maire R."/>
            <person name="Meier B."/>
            <person name="Mihaltcheva S."/>
            <person name="Molinier V."/>
            <person name="Murat C."/>
            <person name="Poggeler S."/>
            <person name="Quandt C.A."/>
            <person name="Sperisen C."/>
            <person name="Tritt A."/>
            <person name="Tisserant E."/>
            <person name="Crous P.W."/>
            <person name="Henrissat B."/>
            <person name="Nehls U."/>
            <person name="Egli S."/>
            <person name="Spatafora J.W."/>
            <person name="Grigoriev I.V."/>
            <person name="Martin F.M."/>
        </authorList>
    </citation>
    <scope>NUCLEOTIDE SEQUENCE [LARGE SCALE GENOMIC DNA]</scope>
    <source>
        <strain evidence="3 4">CBS 207.34</strain>
    </source>
</reference>
<dbReference type="PANTHER" id="PTHR42901">
    <property type="entry name" value="ALCOHOL DEHYDROGENASE"/>
    <property type="match status" value="1"/>
</dbReference>
<sequence>MSAPFPSLTKTWHTEAYPAISPTRPEVSSKGKTIVITGGGSGLGARIARDFAASGASKLALLGRTERTLLATKRAIEAEFPSTTISTFVADVTSKPAVDAAFASIRSTLGPIHVFVNNAGYLPAMADAATTPLDEWWLGFDINVKGSLLATQAFLRAKVPEGAVLINVSTAIVHIPPMAGFSGYAASKLAATKFFDYVQVENPALHVVNVQPGIVETNMNIKSEMPAMDNENLPGAFLVWLASPEAKFLKGKFVWVNWDVEEMKAKAKEIEEGNLLTLSLEGWPFA</sequence>
<evidence type="ECO:0000256" key="1">
    <source>
        <dbReference type="ARBA" id="ARBA00006484"/>
    </source>
</evidence>
<dbReference type="SUPFAM" id="SSF51735">
    <property type="entry name" value="NAD(P)-binding Rossmann-fold domains"/>
    <property type="match status" value="1"/>
</dbReference>
<accession>A0A8E2F289</accession>
<gene>
    <name evidence="3" type="ORF">AOQ84DRAFT_339390</name>
</gene>
<dbReference type="GO" id="GO:0016491">
    <property type="term" value="F:oxidoreductase activity"/>
    <property type="evidence" value="ECO:0007669"/>
    <property type="project" value="UniProtKB-KW"/>
</dbReference>
<proteinExistence type="inferred from homology"/>
<dbReference type="AlphaFoldDB" id="A0A8E2F289"/>
<evidence type="ECO:0000313" key="4">
    <source>
        <dbReference type="Proteomes" id="UP000250140"/>
    </source>
</evidence>
<evidence type="ECO:0000313" key="3">
    <source>
        <dbReference type="EMBL" id="OCL09129.1"/>
    </source>
</evidence>
<keyword evidence="2" id="KW-0560">Oxidoreductase</keyword>
<dbReference type="EMBL" id="KV749507">
    <property type="protein sequence ID" value="OCL09129.1"/>
    <property type="molecule type" value="Genomic_DNA"/>
</dbReference>
<dbReference type="Gene3D" id="3.40.50.720">
    <property type="entry name" value="NAD(P)-binding Rossmann-like Domain"/>
    <property type="match status" value="1"/>
</dbReference>